<evidence type="ECO:0000313" key="3">
    <source>
        <dbReference type="Proteomes" id="UP000265419"/>
    </source>
</evidence>
<gene>
    <name evidence="2" type="ORF">DWB68_10095</name>
</gene>
<evidence type="ECO:0000256" key="1">
    <source>
        <dbReference type="SAM" id="Phobius"/>
    </source>
</evidence>
<organism evidence="2 3">
    <name type="scientific">Galactobacter valiniphilus</name>
    <dbReference type="NCBI Taxonomy" id="2676122"/>
    <lineage>
        <taxon>Bacteria</taxon>
        <taxon>Bacillati</taxon>
        <taxon>Actinomycetota</taxon>
        <taxon>Actinomycetes</taxon>
        <taxon>Micrococcales</taxon>
        <taxon>Micrococcaceae</taxon>
        <taxon>Galactobacter</taxon>
    </lineage>
</organism>
<accession>A0A399J8M2</accession>
<reference evidence="2 3" key="1">
    <citation type="submission" date="2018-07" db="EMBL/GenBank/DDBJ databases">
        <title>Arthrobacter sp. nov., isolated from raw cow's milk with high bacterial count.</title>
        <authorList>
            <person name="Hahne J."/>
            <person name="Isele D."/>
            <person name="Lipski A."/>
        </authorList>
    </citation>
    <scope>NUCLEOTIDE SEQUENCE [LARGE SCALE GENOMIC DNA]</scope>
    <source>
        <strain evidence="2 3">JZ R-35</strain>
    </source>
</reference>
<comment type="caution">
    <text evidence="2">The sequence shown here is derived from an EMBL/GenBank/DDBJ whole genome shotgun (WGS) entry which is preliminary data.</text>
</comment>
<dbReference type="EMBL" id="QQXK01000019">
    <property type="protein sequence ID" value="RII41868.1"/>
    <property type="molecule type" value="Genomic_DNA"/>
</dbReference>
<proteinExistence type="predicted"/>
<keyword evidence="1" id="KW-1133">Transmembrane helix</keyword>
<keyword evidence="1" id="KW-0472">Membrane</keyword>
<feature type="transmembrane region" description="Helical" evidence="1">
    <location>
        <begin position="21"/>
        <end position="43"/>
    </location>
</feature>
<dbReference type="AlphaFoldDB" id="A0A399J8M2"/>
<keyword evidence="3" id="KW-1185">Reference proteome</keyword>
<dbReference type="RefSeq" id="WP_119425018.1">
    <property type="nucleotide sequence ID" value="NZ_QQXK01000019.1"/>
</dbReference>
<keyword evidence="1" id="KW-0812">Transmembrane</keyword>
<name>A0A399J8M2_9MICC</name>
<dbReference type="Proteomes" id="UP000265419">
    <property type="component" value="Unassembled WGS sequence"/>
</dbReference>
<evidence type="ECO:0000313" key="2">
    <source>
        <dbReference type="EMBL" id="RII41868.1"/>
    </source>
</evidence>
<sequence length="161" mass="17867">MILHHFEAPGPTFFDVVPSEVIVAVISLASGAIVGGLALWGVLRKTNADTHAAQRQADQAANTALMDTFRQELTAVRERQAVTEAGLQEARDERDAARREAALADDTVRDFRETLTDYDQWAHATDEHYAAGNPPPSPPFTWRMNAWRRTQAERAASRNNN</sequence>
<protein>
    <submittedName>
        <fullName evidence="2">Uncharacterized protein</fullName>
    </submittedName>
</protein>